<dbReference type="NCBIfam" id="TIGR04519">
    <property type="entry name" value="MoCo_extend_TAT"/>
    <property type="match status" value="1"/>
</dbReference>
<sequence>MKDSKKTYWKGLEELAQDESFKKYAQKEFPEYLPVNLQKGGFDEDEGSSSRRDFLKLMGFGVAAASLAACEAPVRKAIPYLNKPVDVDPGLANYYASTYVNGGDYCSVVVKTREGRPIKIEGNTLSPITRGGVSAQVEASVLSLYDDARLKKPFLNGKASSWEEVDKDIRGKLRSISTSGDKICLVSNTILSPTTKAVIADFQAKFPNTEHVIYDTYSAEGLKSAHQNLFGQAVVPSLDFSKAEVIVSFAADFLGTWISPIEFTKQYSQTRKLNNGKKTMSRHYHFEANLSLTGANADYRSMVKPSQEGLAVAALYNAIAKKAGAPGYNTAKVDVKFIEKAADELWAKRGRSLVVGGSNDPAVQTVIAKINDLLGNYGKTIDIETPVNFRQGSDRQMAGFINDLKGGRIGAVIFLNANPVYNHPQGSEIASGLEKIKLKVSTTDRMDETATLCDVVAPDNHYLESWNDAEPKPGHYSLAQPVIRPLFNTRQVQETLLSWAGSPQTYFDYLQDNWKTNFYQGDDTGLGFQTFWDKLLHDGVYEHEKAAIDEVSEDGVEEAFEGNSDLSGAFAAIGKNYKADNGGYELVLYQKVGLGDGSQANNPWLQEMPDPVSKATWDNYFTMSQADAEAIGVTMTPEGDTSYASLTAGGQTVKAPVLIQPGQTRGTIGLALGYGRSKAGKVADNVGANAYPLASMKDGVANYSVHSDVSIAVDAEKAKIARTQTHQTIMGRSIIQESTLPAYKKDPAAGRVYPKIATSEGFKAPGAISLWKGHEYNNHHWGLIVDMNSCTGCSACTVSCQAENNVPVVGKQEVLNRREMHWIRIDRYYTSNEPEEGLGKINKLRAMEDASDNPEVVFQPMMCQHCNNAPCETVCPVAATTHSSEGINQMTYNRCIGTRYCANNCPYKVRRFNWFKYHDNDQFADANTSMNSNLGKMVLNPDVTVRSRGVMEKCSLCVQRIQAGKLEARKENRRPVDGEITTACASACPADALLFGDMNDPNSRISKALKIKEKDKTHVEVGEPRAYHVLEELNVNPNVFYLTKIRNKDLGSEEA</sequence>
<dbReference type="Proteomes" id="UP001172083">
    <property type="component" value="Unassembled WGS sequence"/>
</dbReference>
<dbReference type="CDD" id="cd02784">
    <property type="entry name" value="MopB_CT_PHLH"/>
    <property type="match status" value="1"/>
</dbReference>
<dbReference type="InterPro" id="IPR006656">
    <property type="entry name" value="Mopterin_OxRdtase"/>
</dbReference>
<dbReference type="RefSeq" id="WP_346756467.1">
    <property type="nucleotide sequence ID" value="NZ_JAUJEB010000001.1"/>
</dbReference>
<evidence type="ECO:0000313" key="3">
    <source>
        <dbReference type="Proteomes" id="UP001172083"/>
    </source>
</evidence>
<dbReference type="Pfam" id="PF13247">
    <property type="entry name" value="Fer4_11"/>
    <property type="match status" value="1"/>
</dbReference>
<dbReference type="PROSITE" id="PS51379">
    <property type="entry name" value="4FE4S_FER_2"/>
    <property type="match status" value="3"/>
</dbReference>
<dbReference type="SUPFAM" id="SSF54862">
    <property type="entry name" value="4Fe-4S ferredoxins"/>
    <property type="match status" value="1"/>
</dbReference>
<comment type="caution">
    <text evidence="2">The sequence shown here is derived from an EMBL/GenBank/DDBJ whole genome shotgun (WGS) entry which is preliminary data.</text>
</comment>
<evidence type="ECO:0000313" key="2">
    <source>
        <dbReference type="EMBL" id="MDN5211131.1"/>
    </source>
</evidence>
<accession>A0ABT8L3V1</accession>
<keyword evidence="3" id="KW-1185">Reference proteome</keyword>
<dbReference type="Gene3D" id="3.30.2070.10">
    <property type="entry name" value="Formate dehydrogenase/DMSO reductase"/>
    <property type="match status" value="1"/>
</dbReference>
<dbReference type="CDD" id="cd10551">
    <property type="entry name" value="PsrB"/>
    <property type="match status" value="1"/>
</dbReference>
<dbReference type="InterPro" id="IPR030948">
    <property type="entry name" value="TAT_var_transloc_signal_dom"/>
</dbReference>
<feature type="domain" description="4Fe-4S ferredoxin-type" evidence="1">
    <location>
        <begin position="886"/>
        <end position="915"/>
    </location>
</feature>
<dbReference type="PANTHER" id="PTHR42783">
    <property type="entry name" value="GLUTAMATE SYNTHASE [NADPH] SMALL CHAIN"/>
    <property type="match status" value="1"/>
</dbReference>
<dbReference type="InterPro" id="IPR006311">
    <property type="entry name" value="TAT_signal"/>
</dbReference>
<protein>
    <submittedName>
        <fullName evidence="2">TAT-variant-translocated molybdopterin oxidoreductase</fullName>
    </submittedName>
</protein>
<feature type="domain" description="4Fe-4S ferredoxin-type" evidence="1">
    <location>
        <begin position="781"/>
        <end position="811"/>
    </location>
</feature>
<proteinExistence type="predicted"/>
<dbReference type="Gene3D" id="3.30.200.210">
    <property type="match status" value="1"/>
</dbReference>
<organism evidence="2 3">
    <name type="scientific">Agaribacillus aureus</name>
    <dbReference type="NCBI Taxonomy" id="3051825"/>
    <lineage>
        <taxon>Bacteria</taxon>
        <taxon>Pseudomonadati</taxon>
        <taxon>Bacteroidota</taxon>
        <taxon>Cytophagia</taxon>
        <taxon>Cytophagales</taxon>
        <taxon>Splendidivirgaceae</taxon>
        <taxon>Agaribacillus</taxon>
    </lineage>
</organism>
<dbReference type="Pfam" id="PF00384">
    <property type="entry name" value="Molybdopterin"/>
    <property type="match status" value="1"/>
</dbReference>
<dbReference type="Gene3D" id="3.40.50.740">
    <property type="match status" value="1"/>
</dbReference>
<dbReference type="PROSITE" id="PS51318">
    <property type="entry name" value="TAT"/>
    <property type="match status" value="1"/>
</dbReference>
<dbReference type="PANTHER" id="PTHR42783:SF3">
    <property type="entry name" value="GLUTAMATE SYNTHASE [NADPH] SMALL CHAIN-RELATED"/>
    <property type="match status" value="1"/>
</dbReference>
<dbReference type="EMBL" id="JAUJEB010000001">
    <property type="protein sequence ID" value="MDN5211131.1"/>
    <property type="molecule type" value="Genomic_DNA"/>
</dbReference>
<dbReference type="Gene3D" id="3.40.228.10">
    <property type="entry name" value="Dimethylsulfoxide Reductase, domain 2"/>
    <property type="match status" value="1"/>
</dbReference>
<feature type="domain" description="4Fe-4S ferredoxin-type" evidence="1">
    <location>
        <begin position="854"/>
        <end position="885"/>
    </location>
</feature>
<evidence type="ECO:0000259" key="1">
    <source>
        <dbReference type="PROSITE" id="PS51379"/>
    </source>
</evidence>
<dbReference type="InterPro" id="IPR017896">
    <property type="entry name" value="4Fe4S_Fe-S-bd"/>
</dbReference>
<dbReference type="Gene3D" id="3.30.70.20">
    <property type="match status" value="2"/>
</dbReference>
<reference evidence="2" key="1">
    <citation type="submission" date="2023-06" db="EMBL/GenBank/DDBJ databases">
        <title>Genomic of Agaribacillus aureum.</title>
        <authorList>
            <person name="Wang G."/>
        </authorList>
    </citation>
    <scope>NUCLEOTIDE SEQUENCE</scope>
    <source>
        <strain evidence="2">BMA12</strain>
    </source>
</reference>
<gene>
    <name evidence="2" type="ORF">QQ020_03690</name>
</gene>
<dbReference type="SUPFAM" id="SSF53706">
    <property type="entry name" value="Formate dehydrogenase/DMSO reductase, domains 1-3"/>
    <property type="match status" value="1"/>
</dbReference>
<name>A0ABT8L3V1_9BACT</name>